<gene>
    <name evidence="2" type="ORF">GA0074692_0870</name>
</gene>
<feature type="region of interest" description="Disordered" evidence="1">
    <location>
        <begin position="71"/>
        <end position="255"/>
    </location>
</feature>
<proteinExistence type="predicted"/>
<name>A0A1C6RT98_9ACTN</name>
<feature type="compositionally biased region" description="Basic residues" evidence="1">
    <location>
        <begin position="243"/>
        <end position="252"/>
    </location>
</feature>
<protein>
    <recommendedName>
        <fullName evidence="4">MarR family transcriptional regulator</fullName>
    </recommendedName>
</protein>
<evidence type="ECO:0008006" key="4">
    <source>
        <dbReference type="Google" id="ProtNLM"/>
    </source>
</evidence>
<dbReference type="SUPFAM" id="SSF46785">
    <property type="entry name" value="Winged helix' DNA-binding domain"/>
    <property type="match status" value="1"/>
</dbReference>
<dbReference type="InterPro" id="IPR036388">
    <property type="entry name" value="WH-like_DNA-bd_sf"/>
</dbReference>
<feature type="compositionally biased region" description="Low complexity" evidence="1">
    <location>
        <begin position="116"/>
        <end position="125"/>
    </location>
</feature>
<evidence type="ECO:0000313" key="3">
    <source>
        <dbReference type="Proteomes" id="UP000198959"/>
    </source>
</evidence>
<sequence>MIDSTKTPSTLERVLTALAELGPATAASIGESVGIAYPTTTPKLRELESAGHAERVRAEQRTTLWQLTETGKAAAASVVAGSTSTQLPPAASTGADDPAWGESQQRADLRPEAEPEPGAGAPAEGQTPGKPPADQQTGDSTADAGQASPTPTEAAGPAGTVEQADTPQAEPEPGPMTGLESESAPETDPPASSSTTRDQPAGEPRADDRVGGLATDSTARGEHQAPAVAGPETGTQERDGRRKPAQPRRRKGELRDEVLALLQRNPDTAYKVGEICKLINQARDGAQVNKASAGAVANALDKLVIAGNVTRLDTKVATYQAN</sequence>
<dbReference type="Gene3D" id="1.10.10.10">
    <property type="entry name" value="Winged helix-like DNA-binding domain superfamily/Winged helix DNA-binding domain"/>
    <property type="match status" value="1"/>
</dbReference>
<evidence type="ECO:0000313" key="2">
    <source>
        <dbReference type="EMBL" id="SCL20448.1"/>
    </source>
</evidence>
<reference evidence="3" key="1">
    <citation type="submission" date="2016-06" db="EMBL/GenBank/DDBJ databases">
        <authorList>
            <person name="Varghese N."/>
            <person name="Submissions Spin"/>
        </authorList>
    </citation>
    <scope>NUCLEOTIDE SEQUENCE [LARGE SCALE GENOMIC DNA]</scope>
    <source>
        <strain evidence="3">DSM 43817</strain>
    </source>
</reference>
<accession>A0A1C6RT98</accession>
<feature type="compositionally biased region" description="Low complexity" evidence="1">
    <location>
        <begin position="71"/>
        <end position="85"/>
    </location>
</feature>
<dbReference type="OrthoDB" id="3371969at2"/>
<dbReference type="STRING" id="145854.GA0074692_0870"/>
<keyword evidence="3" id="KW-1185">Reference proteome</keyword>
<dbReference type="Proteomes" id="UP000198959">
    <property type="component" value="Unassembled WGS sequence"/>
</dbReference>
<organism evidence="2 3">
    <name type="scientific">Micromonospora pallida</name>
    <dbReference type="NCBI Taxonomy" id="145854"/>
    <lineage>
        <taxon>Bacteria</taxon>
        <taxon>Bacillati</taxon>
        <taxon>Actinomycetota</taxon>
        <taxon>Actinomycetes</taxon>
        <taxon>Micromonosporales</taxon>
        <taxon>Micromonosporaceae</taxon>
        <taxon>Micromonospora</taxon>
    </lineage>
</organism>
<dbReference type="RefSeq" id="WP_091639566.1">
    <property type="nucleotide sequence ID" value="NZ_FMHW01000002.1"/>
</dbReference>
<dbReference type="AlphaFoldDB" id="A0A1C6RT98"/>
<dbReference type="EMBL" id="FMHW01000002">
    <property type="protein sequence ID" value="SCL20448.1"/>
    <property type="molecule type" value="Genomic_DNA"/>
</dbReference>
<dbReference type="InterPro" id="IPR036390">
    <property type="entry name" value="WH_DNA-bd_sf"/>
</dbReference>
<evidence type="ECO:0000256" key="1">
    <source>
        <dbReference type="SAM" id="MobiDB-lite"/>
    </source>
</evidence>